<evidence type="ECO:0000256" key="14">
    <source>
        <dbReference type="SAM" id="Coils"/>
    </source>
</evidence>
<protein>
    <recommendedName>
        <fullName evidence="12">ATP synthase subunit b</fullName>
    </recommendedName>
    <alternativeName>
        <fullName evidence="12">ATP synthase F(0) sector subunit b</fullName>
    </alternativeName>
    <alternativeName>
        <fullName evidence="12">ATPase subunit I</fullName>
    </alternativeName>
    <alternativeName>
        <fullName evidence="12">F-type ATPase subunit b</fullName>
        <shortName evidence="12">F-ATPase subunit b</shortName>
    </alternativeName>
</protein>
<feature type="region of interest" description="Disordered" evidence="15">
    <location>
        <begin position="25"/>
        <end position="68"/>
    </location>
</feature>
<evidence type="ECO:0000256" key="12">
    <source>
        <dbReference type="HAMAP-Rule" id="MF_01398"/>
    </source>
</evidence>
<keyword evidence="16" id="KW-0732">Signal</keyword>
<feature type="signal peptide" evidence="16">
    <location>
        <begin position="1"/>
        <end position="23"/>
    </location>
</feature>
<evidence type="ECO:0000256" key="8">
    <source>
        <dbReference type="ARBA" id="ARBA00023310"/>
    </source>
</evidence>
<evidence type="ECO:0000256" key="2">
    <source>
        <dbReference type="ARBA" id="ARBA00022547"/>
    </source>
</evidence>
<dbReference type="CDD" id="cd06503">
    <property type="entry name" value="ATP-synt_Fo_b"/>
    <property type="match status" value="1"/>
</dbReference>
<keyword evidence="14" id="KW-0175">Coiled coil</keyword>
<accession>A0ABW9KI53</accession>
<dbReference type="EMBL" id="JBJYXY010000001">
    <property type="protein sequence ID" value="MFN2974888.1"/>
    <property type="molecule type" value="Genomic_DNA"/>
</dbReference>
<evidence type="ECO:0000256" key="9">
    <source>
        <dbReference type="ARBA" id="ARBA00025198"/>
    </source>
</evidence>
<comment type="caution">
    <text evidence="17">The sequence shown here is derived from an EMBL/GenBank/DDBJ whole genome shotgun (WGS) entry which is preliminary data.</text>
</comment>
<evidence type="ECO:0000256" key="10">
    <source>
        <dbReference type="ARBA" id="ARBA00025614"/>
    </source>
</evidence>
<keyword evidence="2 12" id="KW-0138">CF(0)</keyword>
<dbReference type="HAMAP" id="MF_01398">
    <property type="entry name" value="ATP_synth_b_bprime"/>
    <property type="match status" value="1"/>
</dbReference>
<evidence type="ECO:0000313" key="17">
    <source>
        <dbReference type="EMBL" id="MFN2974888.1"/>
    </source>
</evidence>
<evidence type="ECO:0000256" key="15">
    <source>
        <dbReference type="SAM" id="MobiDB-lite"/>
    </source>
</evidence>
<feature type="compositionally biased region" description="Low complexity" evidence="15">
    <location>
        <begin position="29"/>
        <end position="40"/>
    </location>
</feature>
<feature type="chain" id="PRO_5046402948" description="ATP synthase subunit b" evidence="16">
    <location>
        <begin position="24"/>
        <end position="241"/>
    </location>
</feature>
<keyword evidence="7 12" id="KW-0472">Membrane</keyword>
<evidence type="ECO:0000256" key="6">
    <source>
        <dbReference type="ARBA" id="ARBA00023065"/>
    </source>
</evidence>
<evidence type="ECO:0000256" key="16">
    <source>
        <dbReference type="SAM" id="SignalP"/>
    </source>
</evidence>
<keyword evidence="3 12" id="KW-0812">Transmembrane</keyword>
<comment type="function">
    <text evidence="9 12">F(1)F(0) ATP synthase produces ATP from ADP in the presence of a proton or sodium gradient. F-type ATPases consist of two structural domains, F(1) containing the extramembraneous catalytic core and F(0) containing the membrane proton channel, linked together by a central stalk and a peripheral stalk. During catalysis, ATP synthesis in the catalytic domain of F(1) is coupled via a rotary mechanism of the central stalk subunits to proton translocation.</text>
</comment>
<keyword evidence="1 12" id="KW-0813">Transport</keyword>
<evidence type="ECO:0000256" key="1">
    <source>
        <dbReference type="ARBA" id="ARBA00022448"/>
    </source>
</evidence>
<keyword evidence="4 12" id="KW-0375">Hydrogen ion transport</keyword>
<proteinExistence type="inferred from homology"/>
<comment type="subcellular location">
    <subcellularLocation>
        <location evidence="12">Cell membrane</location>
        <topology evidence="12">Single-pass membrane protein</topology>
    </subcellularLocation>
    <subcellularLocation>
        <location evidence="11">Endomembrane system</location>
        <topology evidence="11">Single-pass membrane protein</topology>
    </subcellularLocation>
</comment>
<dbReference type="InterPro" id="IPR002146">
    <property type="entry name" value="ATP_synth_b/b'su_bac/chlpt"/>
</dbReference>
<feature type="compositionally biased region" description="Basic and acidic residues" evidence="15">
    <location>
        <begin position="55"/>
        <end position="66"/>
    </location>
</feature>
<evidence type="ECO:0000256" key="13">
    <source>
        <dbReference type="RuleBase" id="RU003848"/>
    </source>
</evidence>
<name>A0ABW9KI53_9BACT</name>
<dbReference type="Pfam" id="PF00430">
    <property type="entry name" value="ATP-synt_B"/>
    <property type="match status" value="1"/>
</dbReference>
<organism evidence="17 18">
    <name type="scientific">Terriglobus aquaticus</name>
    <dbReference type="NCBI Taxonomy" id="940139"/>
    <lineage>
        <taxon>Bacteria</taxon>
        <taxon>Pseudomonadati</taxon>
        <taxon>Acidobacteriota</taxon>
        <taxon>Terriglobia</taxon>
        <taxon>Terriglobales</taxon>
        <taxon>Acidobacteriaceae</taxon>
        <taxon>Terriglobus</taxon>
    </lineage>
</organism>
<comment type="subunit">
    <text evidence="12">F-type ATPases have 2 components, F(1) - the catalytic core - and F(0) - the membrane proton channel. F(1) has five subunits: alpha(3), beta(3), gamma(1), delta(1), epsilon(1). F(0) has three main subunits: a(1), b(2) and c(10-14). The alpha and beta chains form an alternating ring which encloses part of the gamma chain. F(1) is attached to F(0) by a central stalk formed by the gamma and epsilon chains, while a peripheral stalk is formed by the delta and b chains.</text>
</comment>
<evidence type="ECO:0000256" key="7">
    <source>
        <dbReference type="ARBA" id="ARBA00023136"/>
    </source>
</evidence>
<feature type="transmembrane region" description="Helical" evidence="12">
    <location>
        <begin position="89"/>
        <end position="107"/>
    </location>
</feature>
<feature type="coiled-coil region" evidence="14">
    <location>
        <begin position="132"/>
        <end position="203"/>
    </location>
</feature>
<reference evidence="17 18" key="1">
    <citation type="submission" date="2024-12" db="EMBL/GenBank/DDBJ databases">
        <authorList>
            <person name="Lee Y."/>
        </authorList>
    </citation>
    <scope>NUCLEOTIDE SEQUENCE [LARGE SCALE GENOMIC DNA]</scope>
    <source>
        <strain evidence="17 18">03SUJ4</strain>
    </source>
</reference>
<keyword evidence="8 12" id="KW-0066">ATP synthesis</keyword>
<gene>
    <name evidence="12" type="primary">atpF</name>
    <name evidence="17" type="ORF">ACK2TP_03860</name>
</gene>
<comment type="function">
    <text evidence="10">Component of the F(0) channel, it forms part of the peripheral stalk, linking F(1) to F(0). The b'-subunit is a diverged and duplicated form of b found in plants and photosynthetic bacteria.</text>
</comment>
<dbReference type="RefSeq" id="WP_263413565.1">
    <property type="nucleotide sequence ID" value="NZ_BAABBH010000001.1"/>
</dbReference>
<comment type="similarity">
    <text evidence="12 13">Belongs to the ATPase B chain family.</text>
</comment>
<dbReference type="Proteomes" id="UP001634747">
    <property type="component" value="Unassembled WGS sequence"/>
</dbReference>
<keyword evidence="5 12" id="KW-1133">Transmembrane helix</keyword>
<evidence type="ECO:0000256" key="5">
    <source>
        <dbReference type="ARBA" id="ARBA00022989"/>
    </source>
</evidence>
<sequence length="241" mass="25387">MKLKFVALAVLSAALVTISPAHAQRVEGTTSSPAAPSTASGQRAEPTSALNGTEPAEKKDAAEALKEPSPVVKKLGGMMGMSPQAAQTAFNWLNFAVLAGAILYALAKALPKTFRARTEGIQKHIVDARVATDAANARLSAVEARLSKLDDEIASIRAESERESAEEEARTKQHIAEETERILKSAEQEIAAASAQAQRNLRAYAAGVAVDRAASRLEISDADDRALIQNFAAKLGQGSTN</sequence>
<keyword evidence="12" id="KW-1003">Cell membrane</keyword>
<keyword evidence="18" id="KW-1185">Reference proteome</keyword>
<evidence type="ECO:0000256" key="3">
    <source>
        <dbReference type="ARBA" id="ARBA00022692"/>
    </source>
</evidence>
<evidence type="ECO:0000313" key="18">
    <source>
        <dbReference type="Proteomes" id="UP001634747"/>
    </source>
</evidence>
<keyword evidence="6 12" id="KW-0406">Ion transport</keyword>
<evidence type="ECO:0000256" key="11">
    <source>
        <dbReference type="ARBA" id="ARBA00037847"/>
    </source>
</evidence>
<evidence type="ECO:0000256" key="4">
    <source>
        <dbReference type="ARBA" id="ARBA00022781"/>
    </source>
</evidence>